<evidence type="ECO:0000256" key="6">
    <source>
        <dbReference type="PROSITE-ProRule" id="PRU01161"/>
    </source>
</evidence>
<dbReference type="GO" id="GO:0016787">
    <property type="term" value="F:hydrolase activity"/>
    <property type="evidence" value="ECO:0007669"/>
    <property type="project" value="UniProtKB-KW"/>
</dbReference>
<evidence type="ECO:0000256" key="7">
    <source>
        <dbReference type="RuleBase" id="RU361262"/>
    </source>
</evidence>
<comment type="function">
    <text evidence="5">Possesses non-specific lipolytic acyl hydrolase (LAH) activity. Hydrolyzes phospholipids as well as galactolipids. May play a role in disease resistance.</text>
</comment>
<keyword evidence="2 7" id="KW-0378">Hydrolase</keyword>
<comment type="function">
    <text evidence="7">Lipolytic acyl hydrolase (LAH).</text>
</comment>
<dbReference type="Gene3D" id="3.40.1090.10">
    <property type="entry name" value="Cytosolic phospholipase A2 catalytic domain"/>
    <property type="match status" value="1"/>
</dbReference>
<comment type="similarity">
    <text evidence="1 7">Belongs to the patatin family.</text>
</comment>
<feature type="domain" description="PNPLA" evidence="8">
    <location>
        <begin position="34"/>
        <end position="240"/>
    </location>
</feature>
<dbReference type="PANTHER" id="PTHR32241">
    <property type="entry name" value="PATATIN-LIKE PROTEIN 6"/>
    <property type="match status" value="1"/>
</dbReference>
<evidence type="ECO:0000256" key="3">
    <source>
        <dbReference type="ARBA" id="ARBA00022963"/>
    </source>
</evidence>
<protein>
    <recommendedName>
        <fullName evidence="7">Patatin</fullName>
        <ecNumber evidence="7">3.1.1.-</ecNumber>
    </recommendedName>
</protein>
<evidence type="ECO:0000256" key="4">
    <source>
        <dbReference type="ARBA" id="ARBA00023098"/>
    </source>
</evidence>
<name>A0AAV9BTH4_ACOGR</name>
<organism evidence="9 10">
    <name type="scientific">Acorus gramineus</name>
    <name type="common">Dwarf sweet flag</name>
    <dbReference type="NCBI Taxonomy" id="55184"/>
    <lineage>
        <taxon>Eukaryota</taxon>
        <taxon>Viridiplantae</taxon>
        <taxon>Streptophyta</taxon>
        <taxon>Embryophyta</taxon>
        <taxon>Tracheophyta</taxon>
        <taxon>Spermatophyta</taxon>
        <taxon>Magnoliopsida</taxon>
        <taxon>Liliopsida</taxon>
        <taxon>Acoraceae</taxon>
        <taxon>Acorus</taxon>
    </lineage>
</organism>
<evidence type="ECO:0000256" key="1">
    <source>
        <dbReference type="ARBA" id="ARBA00010240"/>
    </source>
</evidence>
<dbReference type="Pfam" id="PF01734">
    <property type="entry name" value="Patatin"/>
    <property type="match status" value="1"/>
</dbReference>
<dbReference type="AlphaFoldDB" id="A0AAV9BTH4"/>
<reference evidence="9" key="1">
    <citation type="journal article" date="2023" name="Nat. Commun.">
        <title>Diploid and tetraploid genomes of Acorus and the evolution of monocots.</title>
        <authorList>
            <person name="Ma L."/>
            <person name="Liu K.W."/>
            <person name="Li Z."/>
            <person name="Hsiao Y.Y."/>
            <person name="Qi Y."/>
            <person name="Fu T."/>
            <person name="Tang G.D."/>
            <person name="Zhang D."/>
            <person name="Sun W.H."/>
            <person name="Liu D.K."/>
            <person name="Li Y."/>
            <person name="Chen G.Z."/>
            <person name="Liu X.D."/>
            <person name="Liao X.Y."/>
            <person name="Jiang Y.T."/>
            <person name="Yu X."/>
            <person name="Hao Y."/>
            <person name="Huang J."/>
            <person name="Zhao X.W."/>
            <person name="Ke S."/>
            <person name="Chen Y.Y."/>
            <person name="Wu W.L."/>
            <person name="Hsu J.L."/>
            <person name="Lin Y.F."/>
            <person name="Huang M.D."/>
            <person name="Li C.Y."/>
            <person name="Huang L."/>
            <person name="Wang Z.W."/>
            <person name="Zhao X."/>
            <person name="Zhong W.Y."/>
            <person name="Peng D.H."/>
            <person name="Ahmad S."/>
            <person name="Lan S."/>
            <person name="Zhang J.S."/>
            <person name="Tsai W.C."/>
            <person name="Van de Peer Y."/>
            <person name="Liu Z.J."/>
        </authorList>
    </citation>
    <scope>NUCLEOTIDE SEQUENCE</scope>
    <source>
        <strain evidence="9">SCP</strain>
    </source>
</reference>
<dbReference type="GO" id="GO:0016042">
    <property type="term" value="P:lipid catabolic process"/>
    <property type="evidence" value="ECO:0007669"/>
    <property type="project" value="UniProtKB-KW"/>
</dbReference>
<dbReference type="PANTHER" id="PTHR32241:SF13">
    <property type="entry name" value="INACTIVE PATATIN-LIKE PROTEIN 9-RELATED"/>
    <property type="match status" value="1"/>
</dbReference>
<evidence type="ECO:0000256" key="2">
    <source>
        <dbReference type="ARBA" id="ARBA00022801"/>
    </source>
</evidence>
<proteinExistence type="inferred from homology"/>
<accession>A0AAV9BTH4</accession>
<evidence type="ECO:0000256" key="5">
    <source>
        <dbReference type="ARBA" id="ARBA00025642"/>
    </source>
</evidence>
<evidence type="ECO:0000313" key="9">
    <source>
        <dbReference type="EMBL" id="KAK1279199.1"/>
    </source>
</evidence>
<evidence type="ECO:0000259" key="8">
    <source>
        <dbReference type="PROSITE" id="PS51635"/>
    </source>
</evidence>
<dbReference type="InterPro" id="IPR016035">
    <property type="entry name" value="Acyl_Trfase/lysoPLipase"/>
</dbReference>
<gene>
    <name evidence="9" type="ORF">QJS04_geneDACA016893</name>
</gene>
<comment type="domain">
    <text evidence="7">The nitrogen atoms of the two glycine residues in the GGXR motif define the oxyanion hole, and stabilize the oxyanion that forms during the nucleophilic attack by the catalytic serine during substrate cleavage.</text>
</comment>
<dbReference type="EC" id="3.1.1.-" evidence="7"/>
<dbReference type="EMBL" id="JAUJYN010000002">
    <property type="protein sequence ID" value="KAK1279199.1"/>
    <property type="molecule type" value="Genomic_DNA"/>
</dbReference>
<evidence type="ECO:0000313" key="10">
    <source>
        <dbReference type="Proteomes" id="UP001179952"/>
    </source>
</evidence>
<feature type="short sequence motif" description="DGA/G" evidence="6">
    <location>
        <begin position="227"/>
        <end position="229"/>
    </location>
</feature>
<dbReference type="InterPro" id="IPR002641">
    <property type="entry name" value="PNPLA_dom"/>
</dbReference>
<reference evidence="9" key="2">
    <citation type="submission" date="2023-06" db="EMBL/GenBank/DDBJ databases">
        <authorList>
            <person name="Ma L."/>
            <person name="Liu K.-W."/>
            <person name="Li Z."/>
            <person name="Hsiao Y.-Y."/>
            <person name="Qi Y."/>
            <person name="Fu T."/>
            <person name="Tang G."/>
            <person name="Zhang D."/>
            <person name="Sun W.-H."/>
            <person name="Liu D.-K."/>
            <person name="Li Y."/>
            <person name="Chen G.-Z."/>
            <person name="Liu X.-D."/>
            <person name="Liao X.-Y."/>
            <person name="Jiang Y.-T."/>
            <person name="Yu X."/>
            <person name="Hao Y."/>
            <person name="Huang J."/>
            <person name="Zhao X.-W."/>
            <person name="Ke S."/>
            <person name="Chen Y.-Y."/>
            <person name="Wu W.-L."/>
            <person name="Hsu J.-L."/>
            <person name="Lin Y.-F."/>
            <person name="Huang M.-D."/>
            <person name="Li C.-Y."/>
            <person name="Huang L."/>
            <person name="Wang Z.-W."/>
            <person name="Zhao X."/>
            <person name="Zhong W.-Y."/>
            <person name="Peng D.-H."/>
            <person name="Ahmad S."/>
            <person name="Lan S."/>
            <person name="Zhang J.-S."/>
            <person name="Tsai W.-C."/>
            <person name="Van De Peer Y."/>
            <person name="Liu Z.-J."/>
        </authorList>
    </citation>
    <scope>NUCLEOTIDE SEQUENCE</scope>
    <source>
        <strain evidence="9">SCP</strain>
        <tissue evidence="9">Leaves</tissue>
    </source>
</reference>
<dbReference type="SUPFAM" id="SSF52151">
    <property type="entry name" value="FabD/lysophospholipase-like"/>
    <property type="match status" value="1"/>
</dbReference>
<keyword evidence="10" id="KW-1185">Reference proteome</keyword>
<keyword evidence="3 7" id="KW-0442">Lipid degradation</keyword>
<comment type="caution">
    <text evidence="9">The sequence shown here is derived from an EMBL/GenBank/DDBJ whole genome shotgun (WGS) entry which is preliminary data.</text>
</comment>
<dbReference type="PROSITE" id="PS51635">
    <property type="entry name" value="PNPLA"/>
    <property type="match status" value="1"/>
</dbReference>
<keyword evidence="4 7" id="KW-0443">Lipid metabolism</keyword>
<comment type="caution">
    <text evidence="6">Lacks conserved residue(s) required for the propagation of feature annotation.</text>
</comment>
<dbReference type="Proteomes" id="UP001179952">
    <property type="component" value="Unassembled WGS sequence"/>
</dbReference>
<sequence>MDLSKLTLEIFSRLEQQWLLDCHVPSPSKKTRILSIDGGGGLRPLIAGEALILLEDSLISSSGDPSARISDFFDLISGSGLGALLAALLSASVSASDNRPLFSAREAVSFLRRSRHEIFLSPTGFFRRRRKGRFSSRSLESVLREAFRKGSDGRDLTLRDTCKPLLIPCYDLETSAPFVFSRADAAQSPSFDFDLWRVCRAASATPTQFEPFRFNSVDGRTTCTAVDGGLVMNNPAAAAVTHVLHNKRDFPNVHGVDDLFLLSLGTGRSGGGRRSCSGPSVVEIAFDGVSDTVDQMLGNAFCFNPLDYVRIQANGVGSEDEGASMEDVTEEGAERMRKVGENMLKERGVESLPFGGKRLLTETNGERIDGFVKRLVDIGKSLPPSPEKGNAVRSLVDGC</sequence>